<organism evidence="1 2">
    <name type="scientific">Flammeovirga agarivorans</name>
    <dbReference type="NCBI Taxonomy" id="2726742"/>
    <lineage>
        <taxon>Bacteria</taxon>
        <taxon>Pseudomonadati</taxon>
        <taxon>Bacteroidota</taxon>
        <taxon>Cytophagia</taxon>
        <taxon>Cytophagales</taxon>
        <taxon>Flammeovirgaceae</taxon>
        <taxon>Flammeovirga</taxon>
    </lineage>
</organism>
<reference evidence="1 2" key="1">
    <citation type="submission" date="2020-04" db="EMBL/GenBank/DDBJ databases">
        <title>Flammeovirga sp. SR4, a novel species isolated from seawater.</title>
        <authorList>
            <person name="Wang X."/>
        </authorList>
    </citation>
    <scope>NUCLEOTIDE SEQUENCE [LARGE SCALE GENOMIC DNA]</scope>
    <source>
        <strain evidence="1 2">SR4</strain>
    </source>
</reference>
<name>A0A7X8XWN1_9BACT</name>
<dbReference type="AlphaFoldDB" id="A0A7X8XWN1"/>
<dbReference type="Proteomes" id="UP000585050">
    <property type="component" value="Unassembled WGS sequence"/>
</dbReference>
<evidence type="ECO:0008006" key="3">
    <source>
        <dbReference type="Google" id="ProtNLM"/>
    </source>
</evidence>
<comment type="caution">
    <text evidence="1">The sequence shown here is derived from an EMBL/GenBank/DDBJ whole genome shotgun (WGS) entry which is preliminary data.</text>
</comment>
<dbReference type="InterPro" id="IPR011250">
    <property type="entry name" value="OMP/PagP_B-barrel"/>
</dbReference>
<dbReference type="RefSeq" id="WP_168883088.1">
    <property type="nucleotide sequence ID" value="NZ_JABAIL010000004.1"/>
</dbReference>
<sequence length="175" mass="20005">MRKFLATLLFSFFFILDGYSYSWDKLEDPKDKSYLFSENSSVLQNGKTVSASKGRGQKFEIGIRFWDDIGIDFCLNLAKNRVHFTGTFGNRFNLSVYYDWIFNIENTNGLALYVGAGGKISFGDPTDFGIGANLGIQYAFDIPLSIGFDWRPTWWLTHGSNFSSGDYAFMARFRF</sequence>
<proteinExistence type="predicted"/>
<evidence type="ECO:0000313" key="1">
    <source>
        <dbReference type="EMBL" id="NLR92374.1"/>
    </source>
</evidence>
<dbReference type="SUPFAM" id="SSF56925">
    <property type="entry name" value="OMPA-like"/>
    <property type="match status" value="1"/>
</dbReference>
<evidence type="ECO:0000313" key="2">
    <source>
        <dbReference type="Proteomes" id="UP000585050"/>
    </source>
</evidence>
<gene>
    <name evidence="1" type="ORF">HGP29_14245</name>
</gene>
<keyword evidence="2" id="KW-1185">Reference proteome</keyword>
<dbReference type="EMBL" id="JABAIL010000004">
    <property type="protein sequence ID" value="NLR92374.1"/>
    <property type="molecule type" value="Genomic_DNA"/>
</dbReference>
<accession>A0A7X8XWN1</accession>
<protein>
    <recommendedName>
        <fullName evidence="3">Outer membrane protein beta-barrel domain-containing protein</fullName>
    </recommendedName>
</protein>